<feature type="domain" description="Alpha-L-iduronidase C-terminal" evidence="6">
    <location>
        <begin position="559"/>
        <end position="649"/>
    </location>
</feature>
<dbReference type="Gene3D" id="2.60.40.1500">
    <property type="entry name" value="Glycosyl hydrolase domain, family 39"/>
    <property type="match status" value="1"/>
</dbReference>
<evidence type="ECO:0000256" key="3">
    <source>
        <dbReference type="ARBA" id="ARBA00023295"/>
    </source>
</evidence>
<feature type="active site" description="Proton donor" evidence="4">
    <location>
        <position position="156"/>
    </location>
</feature>
<dbReference type="PANTHER" id="PTHR12631:SF8">
    <property type="entry name" value="ALPHA-L-IDURONIDASE"/>
    <property type="match status" value="1"/>
</dbReference>
<evidence type="ECO:0000313" key="7">
    <source>
        <dbReference type="EMBL" id="GFN80707.1"/>
    </source>
</evidence>
<dbReference type="InterPro" id="IPR013783">
    <property type="entry name" value="Ig-like_fold"/>
</dbReference>
<dbReference type="InterPro" id="IPR049167">
    <property type="entry name" value="GH39_C"/>
</dbReference>
<evidence type="ECO:0000259" key="6">
    <source>
        <dbReference type="Pfam" id="PF21200"/>
    </source>
</evidence>
<dbReference type="InterPro" id="IPR017853">
    <property type="entry name" value="GH"/>
</dbReference>
<feature type="domain" description="Glycosyl hydrolases family 39 N-terminal catalytic" evidence="5">
    <location>
        <begin position="9"/>
        <end position="516"/>
    </location>
</feature>
<dbReference type="SUPFAM" id="SSF49265">
    <property type="entry name" value="Fibronectin type III"/>
    <property type="match status" value="1"/>
</dbReference>
<evidence type="ECO:0000256" key="2">
    <source>
        <dbReference type="ARBA" id="ARBA00022801"/>
    </source>
</evidence>
<dbReference type="PANTHER" id="PTHR12631">
    <property type="entry name" value="ALPHA-L-IDURONIDASE"/>
    <property type="match status" value="1"/>
</dbReference>
<dbReference type="Pfam" id="PF01229">
    <property type="entry name" value="Glyco_hydro_39"/>
    <property type="match status" value="1"/>
</dbReference>
<keyword evidence="3" id="KW-0326">Glycosidase</keyword>
<dbReference type="Gene3D" id="3.20.20.80">
    <property type="entry name" value="Glycosidases"/>
    <property type="match status" value="1"/>
</dbReference>
<dbReference type="PROSITE" id="PS01027">
    <property type="entry name" value="GLYCOSYL_HYDROL_F39"/>
    <property type="match status" value="1"/>
</dbReference>
<name>A0AAV3YEZ7_9GAST</name>
<accession>A0AAV3YEZ7</accession>
<gene>
    <name evidence="7" type="ORF">PoB_000721300</name>
</gene>
<dbReference type="SUPFAM" id="SSF51011">
    <property type="entry name" value="Glycosyl hydrolase domain"/>
    <property type="match status" value="1"/>
</dbReference>
<proteinExistence type="inferred from homology"/>
<dbReference type="SUPFAM" id="SSF51445">
    <property type="entry name" value="(Trans)glycosidases"/>
    <property type="match status" value="1"/>
</dbReference>
<dbReference type="EMBL" id="BLXT01000835">
    <property type="protein sequence ID" value="GFN80707.1"/>
    <property type="molecule type" value="Genomic_DNA"/>
</dbReference>
<keyword evidence="8" id="KW-1185">Reference proteome</keyword>
<keyword evidence="2" id="KW-0378">Hydrolase</keyword>
<dbReference type="AlphaFoldDB" id="A0AAV3YEZ7"/>
<reference evidence="7 8" key="1">
    <citation type="journal article" date="2021" name="Elife">
        <title>Chloroplast acquisition without the gene transfer in kleptoplastic sea slugs, Plakobranchus ocellatus.</title>
        <authorList>
            <person name="Maeda T."/>
            <person name="Takahashi S."/>
            <person name="Yoshida T."/>
            <person name="Shimamura S."/>
            <person name="Takaki Y."/>
            <person name="Nagai Y."/>
            <person name="Toyoda A."/>
            <person name="Suzuki Y."/>
            <person name="Arimoto A."/>
            <person name="Ishii H."/>
            <person name="Satoh N."/>
            <person name="Nishiyama T."/>
            <person name="Hasebe M."/>
            <person name="Maruyama T."/>
            <person name="Minagawa J."/>
            <person name="Obokata J."/>
            <person name="Shigenobu S."/>
        </authorList>
    </citation>
    <scope>NUCLEOTIDE SEQUENCE [LARGE SCALE GENOMIC DNA]</scope>
</reference>
<comment type="caution">
    <text evidence="7">The sequence shown here is derived from an EMBL/GenBank/DDBJ whole genome shotgun (WGS) entry which is preliminary data.</text>
</comment>
<sequence length="649" mass="74044">MGVSIVLNTSDIRGNMKHFWRSTGFCPPQPHQHSGSFDLSDDMVQNLAYIGALPFRGITQVRVHWLLDLIKVSKITSLKSPEYNFSLLDSLVKLMFQNNLAFGFELMGNPSDLFSDFENKTQVFWFRDLVNVIGTRYIEMYGLSYVKEWNFETWNEPDCHDFDRMKFTVQGFLNYYDACSEGLKAAHPSLVLGGPGDACWPDPVTGKVTRSRVLFDALLNHTVRGINFFTGEKGIRLDFISLHEKGDGKGFNILEKEISASKYLNQKFPELANKPFYNDEADPLVGWSRPKEWRASVEYAALIAKVIVQHQNILPMQKTYLRNYALLSNDNAFLSYYPNQFTQRTLLARFQINSTSATEAIKEGGKIINAELDQQRYVTFVRKPAYILMGMLALLGEKQIFLNISIKENQSWSNSSSLGMLGTIHEPKDIAHTSDSWQVTMLMYGASDPGDNKTMANVDLRWYLDPPEHVSGLKLMVYMIWYDWGDPYIMWKILFNSAKYPTLAQFAKLREAENPAGLLVDVPVAKGFAPIPRIIQLMNPHVMLLHLCAKPTVAPEKVTDVRLINITAGQVMVVWSDKNIFTKCILTYSVEWSPSSSKDTFKRLNKYNIVVNLFVHETDSEEKVKGFYRVRAIDYWGQKGSVSDAVPYK</sequence>
<dbReference type="InterPro" id="IPR049165">
    <property type="entry name" value="GH39_as"/>
</dbReference>
<dbReference type="Pfam" id="PF21200">
    <property type="entry name" value="Glyco_hydro_39_C"/>
    <property type="match status" value="1"/>
</dbReference>
<dbReference type="PRINTS" id="PR00745">
    <property type="entry name" value="GLHYDRLASE39"/>
</dbReference>
<evidence type="ECO:0000256" key="1">
    <source>
        <dbReference type="ARBA" id="ARBA00008875"/>
    </source>
</evidence>
<organism evidence="7 8">
    <name type="scientific">Plakobranchus ocellatus</name>
    <dbReference type="NCBI Taxonomy" id="259542"/>
    <lineage>
        <taxon>Eukaryota</taxon>
        <taxon>Metazoa</taxon>
        <taxon>Spiralia</taxon>
        <taxon>Lophotrochozoa</taxon>
        <taxon>Mollusca</taxon>
        <taxon>Gastropoda</taxon>
        <taxon>Heterobranchia</taxon>
        <taxon>Euthyneura</taxon>
        <taxon>Panpulmonata</taxon>
        <taxon>Sacoglossa</taxon>
        <taxon>Placobranchoidea</taxon>
        <taxon>Plakobranchidae</taxon>
        <taxon>Plakobranchus</taxon>
    </lineage>
</organism>
<dbReference type="InterPro" id="IPR049166">
    <property type="entry name" value="GH39_cat"/>
</dbReference>
<dbReference type="GO" id="GO:0005975">
    <property type="term" value="P:carbohydrate metabolic process"/>
    <property type="evidence" value="ECO:0007669"/>
    <property type="project" value="InterPro"/>
</dbReference>
<dbReference type="Gene3D" id="2.60.40.10">
    <property type="entry name" value="Immunoglobulins"/>
    <property type="match status" value="1"/>
</dbReference>
<dbReference type="Proteomes" id="UP000735302">
    <property type="component" value="Unassembled WGS sequence"/>
</dbReference>
<dbReference type="InterPro" id="IPR000514">
    <property type="entry name" value="Glyco_hydro_39"/>
</dbReference>
<dbReference type="InterPro" id="IPR036116">
    <property type="entry name" value="FN3_sf"/>
</dbReference>
<dbReference type="InterPro" id="IPR051923">
    <property type="entry name" value="Glycosyl_Hydrolase_39"/>
</dbReference>
<evidence type="ECO:0000259" key="5">
    <source>
        <dbReference type="Pfam" id="PF01229"/>
    </source>
</evidence>
<dbReference type="GO" id="GO:0003940">
    <property type="term" value="F:L-iduronidase activity"/>
    <property type="evidence" value="ECO:0007669"/>
    <property type="project" value="TreeGrafter"/>
</dbReference>
<evidence type="ECO:0000256" key="4">
    <source>
        <dbReference type="PIRSR" id="PIRSR600514-1"/>
    </source>
</evidence>
<comment type="similarity">
    <text evidence="1">Belongs to the glycosyl hydrolase 39 family.</text>
</comment>
<evidence type="ECO:0000313" key="8">
    <source>
        <dbReference type="Proteomes" id="UP000735302"/>
    </source>
</evidence>
<protein>
    <submittedName>
        <fullName evidence="7">Alpha-l-iduronidase</fullName>
    </submittedName>
</protein>